<reference evidence="2 3" key="1">
    <citation type="submission" date="2021-06" db="EMBL/GenBank/DDBJ databases">
        <title>Caerostris extrusa draft genome.</title>
        <authorList>
            <person name="Kono N."/>
            <person name="Arakawa K."/>
        </authorList>
    </citation>
    <scope>NUCLEOTIDE SEQUENCE [LARGE SCALE GENOMIC DNA]</scope>
</reference>
<sequence>MCCTPYVATIVAGVLCIFQCFTNLCWNVPLIIGLSLNKTDSLTLTPIDISEIENPFVIYGVTLVLGLANLQLLIFSCLLLKANHKRRTDWISTWCILLLLKSAFNVLLGVYFIHQFANDQMQKIADLLFRKCWGCYFREFSSFGQRS</sequence>
<keyword evidence="1" id="KW-1133">Transmembrane helix</keyword>
<keyword evidence="1" id="KW-0812">Transmembrane</keyword>
<accession>A0AAV4Y7Y4</accession>
<feature type="transmembrane region" description="Helical" evidence="1">
    <location>
        <begin position="56"/>
        <end position="79"/>
    </location>
</feature>
<keyword evidence="3" id="KW-1185">Reference proteome</keyword>
<gene>
    <name evidence="2" type="primary">X975_19212</name>
    <name evidence="2" type="ORF">CEXT_815271</name>
</gene>
<dbReference type="Proteomes" id="UP001054945">
    <property type="component" value="Unassembled WGS sequence"/>
</dbReference>
<organism evidence="2 3">
    <name type="scientific">Caerostris extrusa</name>
    <name type="common">Bark spider</name>
    <name type="synonym">Caerostris bankana</name>
    <dbReference type="NCBI Taxonomy" id="172846"/>
    <lineage>
        <taxon>Eukaryota</taxon>
        <taxon>Metazoa</taxon>
        <taxon>Ecdysozoa</taxon>
        <taxon>Arthropoda</taxon>
        <taxon>Chelicerata</taxon>
        <taxon>Arachnida</taxon>
        <taxon>Araneae</taxon>
        <taxon>Araneomorphae</taxon>
        <taxon>Entelegynae</taxon>
        <taxon>Araneoidea</taxon>
        <taxon>Araneidae</taxon>
        <taxon>Caerostris</taxon>
    </lineage>
</organism>
<dbReference type="EMBL" id="BPLR01018906">
    <property type="protein sequence ID" value="GIZ03135.1"/>
    <property type="molecule type" value="Genomic_DNA"/>
</dbReference>
<evidence type="ECO:0000313" key="2">
    <source>
        <dbReference type="EMBL" id="GIZ03135.1"/>
    </source>
</evidence>
<feature type="transmembrane region" description="Helical" evidence="1">
    <location>
        <begin position="91"/>
        <end position="113"/>
    </location>
</feature>
<proteinExistence type="predicted"/>
<evidence type="ECO:0000256" key="1">
    <source>
        <dbReference type="SAM" id="Phobius"/>
    </source>
</evidence>
<evidence type="ECO:0000313" key="3">
    <source>
        <dbReference type="Proteomes" id="UP001054945"/>
    </source>
</evidence>
<feature type="non-terminal residue" evidence="2">
    <location>
        <position position="147"/>
    </location>
</feature>
<keyword evidence="1" id="KW-0472">Membrane</keyword>
<protein>
    <submittedName>
        <fullName evidence="2">Uncharacterized protein</fullName>
    </submittedName>
</protein>
<feature type="transmembrane region" description="Helical" evidence="1">
    <location>
        <begin position="7"/>
        <end position="36"/>
    </location>
</feature>
<dbReference type="AlphaFoldDB" id="A0AAV4Y7Y4"/>
<name>A0AAV4Y7Y4_CAEEX</name>
<comment type="caution">
    <text evidence="2">The sequence shown here is derived from an EMBL/GenBank/DDBJ whole genome shotgun (WGS) entry which is preliminary data.</text>
</comment>